<dbReference type="AlphaFoldDB" id="A0AB33Z0Y4"/>
<dbReference type="InterPro" id="IPR043426">
    <property type="entry name" value="MltB-like"/>
</dbReference>
<gene>
    <name evidence="4" type="ORF">L196_08281</name>
</gene>
<keyword evidence="5" id="KW-1185">Reference proteome</keyword>
<dbReference type="GO" id="GO:0008933">
    <property type="term" value="F:peptidoglycan lytic transglycosylase activity"/>
    <property type="evidence" value="ECO:0007669"/>
    <property type="project" value="TreeGrafter"/>
</dbReference>
<dbReference type="CDD" id="cd13399">
    <property type="entry name" value="Slt35-like"/>
    <property type="match status" value="1"/>
</dbReference>
<dbReference type="SUPFAM" id="SSF53955">
    <property type="entry name" value="Lysozyme-like"/>
    <property type="match status" value="1"/>
</dbReference>
<organism evidence="4 5">
    <name type="scientific">Cycloclasticus pugetii</name>
    <dbReference type="NCBI Taxonomy" id="34068"/>
    <lineage>
        <taxon>Bacteria</taxon>
        <taxon>Pseudomonadati</taxon>
        <taxon>Pseudomonadota</taxon>
        <taxon>Gammaproteobacteria</taxon>
        <taxon>Thiotrichales</taxon>
        <taxon>Piscirickettsiaceae</taxon>
        <taxon>Cycloclasticus</taxon>
    </lineage>
</organism>
<dbReference type="PROSITE" id="PS51257">
    <property type="entry name" value="PROKAR_LIPOPROTEIN"/>
    <property type="match status" value="1"/>
</dbReference>
<protein>
    <submittedName>
        <fullName evidence="4">Ytic murein transglycosylase B</fullName>
    </submittedName>
</protein>
<dbReference type="InterPro" id="IPR023346">
    <property type="entry name" value="Lysozyme-like_dom_sf"/>
</dbReference>
<dbReference type="GO" id="GO:0009253">
    <property type="term" value="P:peptidoglycan catabolic process"/>
    <property type="evidence" value="ECO:0007669"/>
    <property type="project" value="TreeGrafter"/>
</dbReference>
<accession>A0AB33Z0Y4</accession>
<dbReference type="Gene3D" id="1.10.8.350">
    <property type="entry name" value="Bacterial muramidase"/>
    <property type="match status" value="1"/>
</dbReference>
<feature type="active site" evidence="1">
    <location>
        <position position="131"/>
    </location>
</feature>
<dbReference type="Pfam" id="PF13406">
    <property type="entry name" value="SLT_2"/>
    <property type="match status" value="1"/>
</dbReference>
<dbReference type="InterPro" id="IPR011757">
    <property type="entry name" value="Lytic_transglycosylase_MltB"/>
</dbReference>
<dbReference type="NCBIfam" id="TIGR02282">
    <property type="entry name" value="MltB"/>
    <property type="match status" value="1"/>
</dbReference>
<dbReference type="EMBL" id="ASHL01000006">
    <property type="protein sequence ID" value="EPD12852.1"/>
    <property type="molecule type" value="Genomic_DNA"/>
</dbReference>
<keyword evidence="2" id="KW-0732">Signal</keyword>
<proteinExistence type="predicted"/>
<evidence type="ECO:0000313" key="4">
    <source>
        <dbReference type="EMBL" id="EPD12852.1"/>
    </source>
</evidence>
<evidence type="ECO:0000256" key="2">
    <source>
        <dbReference type="SAM" id="SignalP"/>
    </source>
</evidence>
<sequence>MRNIKLFSFRLALTLLLTLVSISACASTSSSPSNPSLYHDFIEKMVVEHQFNRDELTTLLNKSVVKESILKAMSSPAEKRLEWHSYRNIFLKPNRINGGIKFWKENKDLLDAATEKYGVPAEIIVAIIGVETRYGGNTGSYKVLDALTTLGFHFPKRAKFFQRELEHFLLLCREEGFDPYEPKGSYAGAMGKSQFISSSYRAYAVDGDGDNKRDLWNSQADIINSVANYFSRHGWKNTDLVTQQTNVTGDAYKTLLNRSLKPKNTLKQLAEHQVQTPPNLADDTIVRLLELKQKDQSEFWLTFHNFYVITRYNHSHLYAMAVYQLGQEIKKGFINNA</sequence>
<name>A0AB33Z0Y4_9GAMM</name>
<evidence type="ECO:0000313" key="5">
    <source>
        <dbReference type="Proteomes" id="UP000015462"/>
    </source>
</evidence>
<dbReference type="InterPro" id="IPR031304">
    <property type="entry name" value="SLT_2"/>
</dbReference>
<dbReference type="PANTHER" id="PTHR30163:SF9">
    <property type="entry name" value="MEMBRANE-BOUND LYTIC MUREIN TRANSGLYCOSYLASE B"/>
    <property type="match status" value="1"/>
</dbReference>
<dbReference type="Proteomes" id="UP000015462">
    <property type="component" value="Unassembled WGS sequence"/>
</dbReference>
<evidence type="ECO:0000259" key="3">
    <source>
        <dbReference type="Pfam" id="PF13406"/>
    </source>
</evidence>
<reference evidence="4 5" key="1">
    <citation type="journal article" date="2013" name="Genome Announc.">
        <title>Genome Sequence of the Pyrene- and Fluoranthene-Degrading Bacterium Cycloclasticus sp. Strain PY97M.</title>
        <authorList>
            <person name="Cui Z."/>
            <person name="Xu G."/>
            <person name="Li Q."/>
            <person name="Gao W."/>
            <person name="Zheng L."/>
        </authorList>
    </citation>
    <scope>NUCLEOTIDE SEQUENCE [LARGE SCALE GENOMIC DNA]</scope>
    <source>
        <strain evidence="4 5">PY97M</strain>
    </source>
</reference>
<comment type="caution">
    <text evidence="4">The sequence shown here is derived from an EMBL/GenBank/DDBJ whole genome shotgun (WGS) entry which is preliminary data.</text>
</comment>
<dbReference type="RefSeq" id="WP_016390616.1">
    <property type="nucleotide sequence ID" value="NZ_KE646808.1"/>
</dbReference>
<dbReference type="FunFam" id="1.10.8.350:FF:000001">
    <property type="entry name" value="Lytic murein transglycosylase B"/>
    <property type="match status" value="1"/>
</dbReference>
<evidence type="ECO:0000256" key="1">
    <source>
        <dbReference type="PIRSR" id="PIRSR611757-1"/>
    </source>
</evidence>
<dbReference type="PANTHER" id="PTHR30163">
    <property type="entry name" value="MEMBRANE-BOUND LYTIC MUREIN TRANSGLYCOSYLASE B"/>
    <property type="match status" value="1"/>
</dbReference>
<dbReference type="Gene3D" id="1.10.530.10">
    <property type="match status" value="1"/>
</dbReference>
<feature type="domain" description="Transglycosylase SLT" evidence="3">
    <location>
        <begin position="39"/>
        <end position="327"/>
    </location>
</feature>
<feature type="signal peptide" evidence="2">
    <location>
        <begin position="1"/>
        <end position="26"/>
    </location>
</feature>
<feature type="chain" id="PRO_5044306090" evidence="2">
    <location>
        <begin position="27"/>
        <end position="337"/>
    </location>
</feature>